<dbReference type="OrthoDB" id="365591at2759"/>
<feature type="region of interest" description="Disordered" evidence="5">
    <location>
        <begin position="340"/>
        <end position="388"/>
    </location>
</feature>
<dbReference type="Pfam" id="PF13639">
    <property type="entry name" value="zf-RING_2"/>
    <property type="match status" value="1"/>
</dbReference>
<feature type="compositionally biased region" description="Low complexity" evidence="5">
    <location>
        <begin position="617"/>
        <end position="627"/>
    </location>
</feature>
<feature type="region of interest" description="Disordered" evidence="5">
    <location>
        <begin position="100"/>
        <end position="186"/>
    </location>
</feature>
<evidence type="ECO:0000313" key="8">
    <source>
        <dbReference type="EMBL" id="BAM42454.1"/>
    </source>
</evidence>
<dbReference type="SUPFAM" id="SSF57850">
    <property type="entry name" value="RING/U-box"/>
    <property type="match status" value="1"/>
</dbReference>
<feature type="region of interest" description="Disordered" evidence="5">
    <location>
        <begin position="708"/>
        <end position="735"/>
    </location>
</feature>
<feature type="compositionally biased region" description="Basic and acidic residues" evidence="5">
    <location>
        <begin position="355"/>
        <end position="364"/>
    </location>
</feature>
<feature type="domain" description="RING-type" evidence="7">
    <location>
        <begin position="395"/>
        <end position="439"/>
    </location>
</feature>
<dbReference type="InterPro" id="IPR047157">
    <property type="entry name" value="PHRF1/Atg35"/>
</dbReference>
<dbReference type="eggNOG" id="KOG0825">
    <property type="taxonomic scope" value="Eukaryota"/>
</dbReference>
<dbReference type="InterPro" id="IPR013083">
    <property type="entry name" value="Znf_RING/FYVE/PHD"/>
</dbReference>
<dbReference type="PROSITE" id="PS50089">
    <property type="entry name" value="ZF_RING_2"/>
    <property type="match status" value="1"/>
</dbReference>
<dbReference type="PROSITE" id="PS50016">
    <property type="entry name" value="ZF_PHD_2"/>
    <property type="match status" value="1"/>
</dbReference>
<feature type="compositionally biased region" description="Polar residues" evidence="5">
    <location>
        <begin position="366"/>
        <end position="376"/>
    </location>
</feature>
<dbReference type="PANTHER" id="PTHR12618">
    <property type="entry name" value="PHD AND RING FINGER DOMAIN-CONTAINING PROTEIN 1"/>
    <property type="match status" value="1"/>
</dbReference>
<feature type="compositionally biased region" description="Basic and acidic residues" evidence="5">
    <location>
        <begin position="1"/>
        <end position="22"/>
    </location>
</feature>
<accession>J7MF59</accession>
<evidence type="ECO:0000259" key="7">
    <source>
        <dbReference type="PROSITE" id="PS50089"/>
    </source>
</evidence>
<evidence type="ECO:0000256" key="5">
    <source>
        <dbReference type="SAM" id="MobiDB-lite"/>
    </source>
</evidence>
<feature type="compositionally biased region" description="Polar residues" evidence="5">
    <location>
        <begin position="708"/>
        <end position="721"/>
    </location>
</feature>
<dbReference type="GO" id="GO:0008270">
    <property type="term" value="F:zinc ion binding"/>
    <property type="evidence" value="ECO:0007669"/>
    <property type="project" value="UniProtKB-KW"/>
</dbReference>
<dbReference type="InterPro" id="IPR058746">
    <property type="entry name" value="Znf_RING-type_Topors"/>
</dbReference>
<proteinExistence type="predicted"/>
<dbReference type="PROSITE" id="PS01359">
    <property type="entry name" value="ZF_PHD_1"/>
    <property type="match status" value="1"/>
</dbReference>
<feature type="region of interest" description="Disordered" evidence="5">
    <location>
        <begin position="1"/>
        <end position="65"/>
    </location>
</feature>
<dbReference type="EMBL" id="AP011949">
    <property type="protein sequence ID" value="BAM42454.1"/>
    <property type="molecule type" value="Genomic_DNA"/>
</dbReference>
<protein>
    <submittedName>
        <fullName evidence="8">Requim, req/dpf2</fullName>
    </submittedName>
</protein>
<dbReference type="KEGG" id="tot:TOT_040000821"/>
<dbReference type="AlphaFoldDB" id="J7MF59"/>
<feature type="compositionally biased region" description="Polar residues" evidence="5">
    <location>
        <begin position="893"/>
        <end position="912"/>
    </location>
</feature>
<dbReference type="SMART" id="SM00249">
    <property type="entry name" value="PHD"/>
    <property type="match status" value="1"/>
</dbReference>
<organism evidence="8 9">
    <name type="scientific">Theileria orientalis strain Shintoku</name>
    <dbReference type="NCBI Taxonomy" id="869250"/>
    <lineage>
        <taxon>Eukaryota</taxon>
        <taxon>Sar</taxon>
        <taxon>Alveolata</taxon>
        <taxon>Apicomplexa</taxon>
        <taxon>Aconoidasida</taxon>
        <taxon>Piroplasmida</taxon>
        <taxon>Theileriidae</taxon>
        <taxon>Theileria</taxon>
    </lineage>
</organism>
<dbReference type="InterPro" id="IPR011011">
    <property type="entry name" value="Znf_FYVE_PHD"/>
</dbReference>
<dbReference type="SUPFAM" id="SSF57903">
    <property type="entry name" value="FYVE/PHD zinc finger"/>
    <property type="match status" value="1"/>
</dbReference>
<name>J7MF59_THEOR</name>
<reference evidence="8 9" key="1">
    <citation type="journal article" date="2012" name="MBio">
        <title>Comparative genome analysis of three eukaryotic parasites with differing abilities to transform leukocytes reveals key mediators of Theileria-induced leukocyte transformation.</title>
        <authorList>
            <person name="Hayashida K."/>
            <person name="Hara Y."/>
            <person name="Abe T."/>
            <person name="Yamasaki C."/>
            <person name="Toyoda A."/>
            <person name="Kosuge T."/>
            <person name="Suzuki Y."/>
            <person name="Sato Y."/>
            <person name="Kawashima S."/>
            <person name="Katayama T."/>
            <person name="Wakaguri H."/>
            <person name="Inoue N."/>
            <person name="Homma K."/>
            <person name="Tada-Umezaki M."/>
            <person name="Yagi Y."/>
            <person name="Fujii Y."/>
            <person name="Habara T."/>
            <person name="Kanehisa M."/>
            <person name="Watanabe H."/>
            <person name="Ito K."/>
            <person name="Gojobori T."/>
            <person name="Sugawara H."/>
            <person name="Imanishi T."/>
            <person name="Weir W."/>
            <person name="Gardner M."/>
            <person name="Pain A."/>
            <person name="Shiels B."/>
            <person name="Hattori M."/>
            <person name="Nene V."/>
            <person name="Sugimoto C."/>
        </authorList>
    </citation>
    <scope>NUCLEOTIDE SEQUENCE [LARGE SCALE GENOMIC DNA]</scope>
    <source>
        <strain evidence="8 9">Shintoku</strain>
    </source>
</reference>
<feature type="domain" description="PHD-type" evidence="6">
    <location>
        <begin position="554"/>
        <end position="604"/>
    </location>
</feature>
<dbReference type="PROSITE" id="PS00518">
    <property type="entry name" value="ZF_RING_1"/>
    <property type="match status" value="1"/>
</dbReference>
<dbReference type="PANTHER" id="PTHR12618:SF20">
    <property type="entry name" value="PHD AND RING FINGER DOMAIN-CONTAINING PROTEIN 1"/>
    <property type="match status" value="1"/>
</dbReference>
<evidence type="ECO:0000256" key="4">
    <source>
        <dbReference type="PROSITE-ProRule" id="PRU00175"/>
    </source>
</evidence>
<sequence length="966" mass="106074">MTSLKYFKDEKEEYDPYTKEETNVSEVVDCSDYQVERNLEGSPENRNEALSNDGDPQADNSSKFTSLFSDLDDDLLDSIDKYLYKAGIKRESDVLLDDLEEPLKESQPLASGKRAKRKSKKEEDGTNGTGSGGDSDVAKGGGSDSGSGGGSGTGNSTNANDAIKEGNDATGRTWSEKLSRIGSRRNSFEEDEVISITDTTPPKLYTITTNIDTAPTDEAAIPASLNYEEDLPIKKSRLKIIPDSQRYTSSDSGTVKEEFALTSMEICASTGKCSCSSACDHTACNCSHHHACHMGCGVCGFDLLGHRLASSANGSNGAQGSHGMTSTLFPRSKDGITKSVASEDDHSNVATPKNKYADSNDGKRANVTSPSGVRTNVSGSYDSDSSEEEEDVDECIICSESMKSELKNEIGVLDVCSHIFCFKCIKMWSDRANSCPLCKREFAHIRKVNLYNIQDLIEKYYLLTSATANAGTSASAGIGGSGIFGVEVTGSVGPTSSAERRENKYWRERRLRCIRKNKISKLKKIIREMINWYDLIPSLKVKVDRKKLQGEEEDEGCAICGNDDNWPQLLLCDNCDKGYHMYCLDPPLTEVPPNNWYCAQCNMEAGVTIAGETYGLRRGSTGTSGRSESTRGRRSRRHNSTTTESTRATRRSRSTRASSRSLLDTLLQEQAEELDMMSLEGRSGSGIVSRDSLENIIRDSIISISSTATNPRTSSLNTVATSGRRPRRRGAEAEALEEEVRTNLLSQVYMGLNRSINIERGSNRVSETMGTTGGSFGERSTSITNSILTRDFNPDIVKSNAARDWRTNRTMTPPSTSIAFEDANTENIKETVKGRLRRFNFKTKNVDQLIKESLESIDNYLAFNTVPAADIDLISQTTSTSTSALNRARLSAPTGNTESAPTGSSTANSIPSVTEDARNAATGREKKYTSFIYRYKTITSDYRERPRSQSRRQEPYINGKTVKYLF</sequence>
<feature type="compositionally biased region" description="Gly residues" evidence="5">
    <location>
        <begin position="127"/>
        <end position="153"/>
    </location>
</feature>
<dbReference type="Pfam" id="PF00628">
    <property type="entry name" value="PHD"/>
    <property type="match status" value="1"/>
</dbReference>
<dbReference type="Proteomes" id="UP000003786">
    <property type="component" value="Chromosome 4"/>
</dbReference>
<keyword evidence="3" id="KW-0862">Zinc</keyword>
<keyword evidence="2 4" id="KW-0863">Zinc-finger</keyword>
<evidence type="ECO:0000259" key="6">
    <source>
        <dbReference type="PROSITE" id="PS50016"/>
    </source>
</evidence>
<dbReference type="InterPro" id="IPR019787">
    <property type="entry name" value="Znf_PHD-finger"/>
</dbReference>
<feature type="compositionally biased region" description="Basic and acidic residues" evidence="5">
    <location>
        <begin position="34"/>
        <end position="47"/>
    </location>
</feature>
<dbReference type="GeneID" id="20716863"/>
<evidence type="ECO:0000256" key="3">
    <source>
        <dbReference type="ARBA" id="ARBA00022833"/>
    </source>
</evidence>
<dbReference type="Gene3D" id="3.30.40.10">
    <property type="entry name" value="Zinc/RING finger domain, C3HC4 (zinc finger)"/>
    <property type="match status" value="2"/>
</dbReference>
<keyword evidence="9" id="KW-1185">Reference proteome</keyword>
<dbReference type="InterPro" id="IPR017907">
    <property type="entry name" value="Znf_RING_CS"/>
</dbReference>
<evidence type="ECO:0000256" key="1">
    <source>
        <dbReference type="ARBA" id="ARBA00022723"/>
    </source>
</evidence>
<evidence type="ECO:0000256" key="2">
    <source>
        <dbReference type="ARBA" id="ARBA00022771"/>
    </source>
</evidence>
<dbReference type="InterPro" id="IPR001841">
    <property type="entry name" value="Znf_RING"/>
</dbReference>
<feature type="region of interest" description="Disordered" evidence="5">
    <location>
        <begin position="614"/>
        <end position="662"/>
    </location>
</feature>
<dbReference type="CDD" id="cd15519">
    <property type="entry name" value="PHD1_Lid2p_like"/>
    <property type="match status" value="1"/>
</dbReference>
<dbReference type="SMART" id="SM00184">
    <property type="entry name" value="RING"/>
    <property type="match status" value="2"/>
</dbReference>
<dbReference type="InterPro" id="IPR001965">
    <property type="entry name" value="Znf_PHD"/>
</dbReference>
<dbReference type="CDD" id="cd16574">
    <property type="entry name" value="RING-HC_Topors"/>
    <property type="match status" value="1"/>
</dbReference>
<dbReference type="RefSeq" id="XP_009692755.1">
    <property type="nucleotide sequence ID" value="XM_009694460.1"/>
</dbReference>
<dbReference type="VEuPathDB" id="PiroplasmaDB:TOT_040000821"/>
<gene>
    <name evidence="8" type="ORF">TOT_040000821</name>
</gene>
<dbReference type="InterPro" id="IPR019786">
    <property type="entry name" value="Zinc_finger_PHD-type_CS"/>
</dbReference>
<keyword evidence="1" id="KW-0479">Metal-binding</keyword>
<feature type="region of interest" description="Disordered" evidence="5">
    <location>
        <begin position="882"/>
        <end position="921"/>
    </location>
</feature>
<evidence type="ECO:0000313" key="9">
    <source>
        <dbReference type="Proteomes" id="UP000003786"/>
    </source>
</evidence>